<organism evidence="1 2">
    <name type="scientific">Nesidiocoris tenuis</name>
    <dbReference type="NCBI Taxonomy" id="355587"/>
    <lineage>
        <taxon>Eukaryota</taxon>
        <taxon>Metazoa</taxon>
        <taxon>Ecdysozoa</taxon>
        <taxon>Arthropoda</taxon>
        <taxon>Hexapoda</taxon>
        <taxon>Insecta</taxon>
        <taxon>Pterygota</taxon>
        <taxon>Neoptera</taxon>
        <taxon>Paraneoptera</taxon>
        <taxon>Hemiptera</taxon>
        <taxon>Heteroptera</taxon>
        <taxon>Panheteroptera</taxon>
        <taxon>Cimicomorpha</taxon>
        <taxon>Miridae</taxon>
        <taxon>Dicyphina</taxon>
        <taxon>Nesidiocoris</taxon>
    </lineage>
</organism>
<dbReference type="Proteomes" id="UP000479000">
    <property type="component" value="Unassembled WGS sequence"/>
</dbReference>
<evidence type="ECO:0000313" key="1">
    <source>
        <dbReference type="EMBL" id="CAB0004401.1"/>
    </source>
</evidence>
<gene>
    <name evidence="1" type="ORF">NTEN_LOCUS9878</name>
</gene>
<name>A0A6H5GPQ7_9HEMI</name>
<dbReference type="AlphaFoldDB" id="A0A6H5GPQ7"/>
<protein>
    <submittedName>
        <fullName evidence="1">Uncharacterized protein</fullName>
    </submittedName>
</protein>
<reference evidence="1 2" key="1">
    <citation type="submission" date="2020-02" db="EMBL/GenBank/DDBJ databases">
        <authorList>
            <person name="Ferguson B K."/>
        </authorList>
    </citation>
    <scope>NUCLEOTIDE SEQUENCE [LARGE SCALE GENOMIC DNA]</scope>
</reference>
<evidence type="ECO:0000313" key="2">
    <source>
        <dbReference type="Proteomes" id="UP000479000"/>
    </source>
</evidence>
<accession>A0A6H5GPQ7</accession>
<feature type="non-terminal residue" evidence="1">
    <location>
        <position position="93"/>
    </location>
</feature>
<dbReference type="EMBL" id="CADCXU010014930">
    <property type="protein sequence ID" value="CAB0004401.1"/>
    <property type="molecule type" value="Genomic_DNA"/>
</dbReference>
<sequence>MVRFAVGGLGCYIELFIKGTSRFLDEQFNIAPKTANGEPDHGLDQMLYRVPLLTEFNSLSIKTSLSIASILVGLTRVYFSTQELIRIVRRFGG</sequence>
<keyword evidence="2" id="KW-1185">Reference proteome</keyword>
<proteinExistence type="predicted"/>